<evidence type="ECO:0000313" key="19">
    <source>
        <dbReference type="RefSeq" id="XP_033530115.1"/>
    </source>
</evidence>
<accession>A0A6G1FRR8</accession>
<comment type="cofactor">
    <cofactor evidence="12">
        <name>Mg(2+)</name>
        <dbReference type="ChEBI" id="CHEBI:18420"/>
    </cofactor>
    <text evidence="12">Binds 1 Mg(2+) per subunit.</text>
</comment>
<feature type="binding site" evidence="11">
    <location>
        <position position="489"/>
    </location>
    <ligand>
        <name>pyruvate</name>
        <dbReference type="ChEBI" id="CHEBI:15361"/>
        <label>1</label>
        <note>substrate; ligand shared between two neighboring subunits</note>
    </ligand>
</feature>
<dbReference type="SUPFAM" id="SSF52518">
    <property type="entry name" value="Thiamin diphosphate-binding fold (THDP-binding)"/>
    <property type="match status" value="2"/>
</dbReference>
<proteinExistence type="inferred from homology"/>
<gene>
    <name evidence="17 19" type="ORF">P152DRAFT_218471</name>
</gene>
<dbReference type="InterPro" id="IPR029035">
    <property type="entry name" value="DHS-like_NAD/FAD-binding_dom"/>
</dbReference>
<evidence type="ECO:0000256" key="4">
    <source>
        <dbReference type="ARBA" id="ARBA00013202"/>
    </source>
</evidence>
<dbReference type="Pfam" id="PF02776">
    <property type="entry name" value="TPP_enzyme_N"/>
    <property type="match status" value="1"/>
</dbReference>
<feature type="binding site" evidence="11">
    <location>
        <position position="32"/>
    </location>
    <ligand>
        <name>pyruvate</name>
        <dbReference type="ChEBI" id="CHEBI:15361"/>
        <label>1</label>
        <note>substrate; ligand shared between two neighboring subunits</note>
    </ligand>
</feature>
<dbReference type="CDD" id="cd02005">
    <property type="entry name" value="TPP_PDC_IPDC"/>
    <property type="match status" value="1"/>
</dbReference>
<evidence type="ECO:0000259" key="14">
    <source>
        <dbReference type="Pfam" id="PF00205"/>
    </source>
</evidence>
<dbReference type="PIRSF" id="PIRSF036565">
    <property type="entry name" value="Pyruvt_ip_decrb"/>
    <property type="match status" value="1"/>
</dbReference>
<dbReference type="InterPro" id="IPR012000">
    <property type="entry name" value="Thiamin_PyroP_enz_cen_dom"/>
</dbReference>
<dbReference type="PANTHER" id="PTHR43452">
    <property type="entry name" value="PYRUVATE DECARBOXYLASE"/>
    <property type="match status" value="1"/>
</dbReference>
<dbReference type="GO" id="GO:0005829">
    <property type="term" value="C:cytosol"/>
    <property type="evidence" value="ECO:0007669"/>
    <property type="project" value="TreeGrafter"/>
</dbReference>
<feature type="binding site" evidence="12">
    <location>
        <position position="485"/>
    </location>
    <ligand>
        <name>Mg(2+)</name>
        <dbReference type="ChEBI" id="CHEBI:18420"/>
    </ligand>
</feature>
<keyword evidence="17" id="KW-0670">Pyruvate</keyword>
<keyword evidence="8 12" id="KW-0460">Magnesium</keyword>
<evidence type="ECO:0000256" key="12">
    <source>
        <dbReference type="PIRSR" id="PIRSR036565-2"/>
    </source>
</evidence>
<feature type="binding site" evidence="11">
    <location>
        <position position="118"/>
    </location>
    <ligand>
        <name>pyruvate</name>
        <dbReference type="ChEBI" id="CHEBI:15361"/>
        <label>1</label>
        <note>substrate; ligand shared between two neighboring subunits</note>
    </ligand>
</feature>
<evidence type="ECO:0000256" key="10">
    <source>
        <dbReference type="ARBA" id="ARBA00023239"/>
    </source>
</evidence>
<evidence type="ECO:0000256" key="9">
    <source>
        <dbReference type="ARBA" id="ARBA00023052"/>
    </source>
</evidence>
<evidence type="ECO:0000256" key="7">
    <source>
        <dbReference type="ARBA" id="ARBA00022793"/>
    </source>
</evidence>
<keyword evidence="7" id="KW-0210">Decarboxylase</keyword>
<comment type="catalytic activity">
    <reaction evidence="1">
        <text>a 2-oxocarboxylate + H(+) = an aldehyde + CO2</text>
        <dbReference type="Rhea" id="RHEA:11628"/>
        <dbReference type="ChEBI" id="CHEBI:15378"/>
        <dbReference type="ChEBI" id="CHEBI:16526"/>
        <dbReference type="ChEBI" id="CHEBI:17478"/>
        <dbReference type="ChEBI" id="CHEBI:35179"/>
        <dbReference type="EC" id="4.1.1.1"/>
    </reaction>
</comment>
<dbReference type="Pfam" id="PF02775">
    <property type="entry name" value="TPP_enzyme_C"/>
    <property type="match status" value="1"/>
</dbReference>
<evidence type="ECO:0000256" key="3">
    <source>
        <dbReference type="ARBA" id="ARBA00007812"/>
    </source>
</evidence>
<dbReference type="EC" id="4.1.1.1" evidence="4"/>
<evidence type="ECO:0000256" key="11">
    <source>
        <dbReference type="PIRSR" id="PIRSR036565-1"/>
    </source>
</evidence>
<dbReference type="InterPro" id="IPR047213">
    <property type="entry name" value="TPP_PYR_PDC_IPDC-like"/>
</dbReference>
<keyword evidence="10" id="KW-0456">Lyase</keyword>
<dbReference type="GO" id="GO:0000287">
    <property type="term" value="F:magnesium ion binding"/>
    <property type="evidence" value="ECO:0007669"/>
    <property type="project" value="InterPro"/>
</dbReference>
<dbReference type="RefSeq" id="XP_033530115.1">
    <property type="nucleotide sequence ID" value="XM_033674467.1"/>
</dbReference>
<dbReference type="InterPro" id="IPR011766">
    <property type="entry name" value="TPP_enzyme_TPP-bd"/>
</dbReference>
<sequence>MEESKQPIDVGEYLFRRLREVGVQHIHGLPGDFNLQALDYIPKVGLKWVGDANELNAGYSADGYARIKGISALVTTFGVGELSAINAIAGSFAEFVPVVHIVGCPSTVSQRNGMLLHHTLGNGDFRVFSEIGRQISCSTAILSHPEQIAHQIDEVIRECYIQSRPGYIMLPTDMVQKKVEGARLKTPLDMTFPPNNPEVEDYCLNAICKHVEAAKTPIILVDACAIRHRALKETHDLIAATGLPTYVTPMSKGAVDETIPNYGGVYAGSGSSKEVRERVESADLVFTIGSIQSDFNTTGFTYRVSQLNTIDFHSTYIRVKYSEYPGLRMNGVISKLAKRIQDGKLKIASPEPLKAPDNQSVEGELQTKGHDITHAYLWPRLGRWFREGDIIITETGTAEFGIITTRFPAKARAINQVLWGSIGYATGACQGAALAAIDEAAETKKEPSRVVLWTGEGSFQLTAQTVSTMLRNNLTPIIFVINNNGYTIERWIHGMEADYNDVQPWRYTQIPHVFGAKEGQAKSYSVSTKDELEKLLGDEQFNTGKFLRFVEVIMPLKDAPVGLKLTAEASARTNTRLD</sequence>
<evidence type="ECO:0000313" key="17">
    <source>
        <dbReference type="EMBL" id="KAF1808484.1"/>
    </source>
</evidence>
<dbReference type="Proteomes" id="UP000504638">
    <property type="component" value="Unplaced"/>
</dbReference>
<dbReference type="InterPro" id="IPR012110">
    <property type="entry name" value="PDC/IPDC-like"/>
</dbReference>
<dbReference type="PANTHER" id="PTHR43452:SF30">
    <property type="entry name" value="PYRUVATE DECARBOXYLASE ISOZYME 1-RELATED"/>
    <property type="match status" value="1"/>
</dbReference>
<dbReference type="FunFam" id="3.40.50.970:FF:000019">
    <property type="entry name" value="Pyruvate decarboxylase isozyme"/>
    <property type="match status" value="1"/>
</dbReference>
<evidence type="ECO:0000313" key="18">
    <source>
        <dbReference type="Proteomes" id="UP000504638"/>
    </source>
</evidence>
<dbReference type="EMBL" id="ML975183">
    <property type="protein sequence ID" value="KAF1808484.1"/>
    <property type="molecule type" value="Genomic_DNA"/>
</dbReference>
<reference evidence="19" key="3">
    <citation type="submission" date="2025-04" db="UniProtKB">
        <authorList>
            <consortium name="RefSeq"/>
        </authorList>
    </citation>
    <scope>IDENTIFICATION</scope>
    <source>
        <strain evidence="19">CBS 781.70</strain>
    </source>
</reference>
<reference evidence="19" key="2">
    <citation type="submission" date="2020-04" db="EMBL/GenBank/DDBJ databases">
        <authorList>
            <consortium name="NCBI Genome Project"/>
        </authorList>
    </citation>
    <scope>NUCLEOTIDE SEQUENCE</scope>
    <source>
        <strain evidence="19">CBS 781.70</strain>
    </source>
</reference>
<feature type="domain" description="Thiamine pyrophosphate enzyme TPP-binding" evidence="15">
    <location>
        <begin position="406"/>
        <end position="536"/>
    </location>
</feature>
<feature type="domain" description="Thiamine pyrophosphate enzyme N-terminal TPP-binding" evidence="16">
    <location>
        <begin position="9"/>
        <end position="114"/>
    </location>
</feature>
<feature type="domain" description="Thiamine pyrophosphate enzyme central" evidence="14">
    <location>
        <begin position="205"/>
        <end position="305"/>
    </location>
</feature>
<dbReference type="CDD" id="cd07038">
    <property type="entry name" value="TPP_PYR_PDC_IPDC_like"/>
    <property type="match status" value="1"/>
</dbReference>
<keyword evidence="18" id="KW-1185">Reference proteome</keyword>
<evidence type="ECO:0000256" key="13">
    <source>
        <dbReference type="RuleBase" id="RU362132"/>
    </source>
</evidence>
<keyword evidence="9 13" id="KW-0786">Thiamine pyrophosphate</keyword>
<feature type="binding site" evidence="12">
    <location>
        <position position="483"/>
    </location>
    <ligand>
        <name>Mg(2+)</name>
        <dbReference type="ChEBI" id="CHEBI:18420"/>
    </ligand>
</feature>
<feature type="binding site" evidence="11">
    <location>
        <position position="160"/>
    </location>
    <ligand>
        <name>pyruvate</name>
        <dbReference type="ChEBI" id="CHEBI:15361"/>
        <label>2</label>
        <note>allosteric activator</note>
    </ligand>
</feature>
<dbReference type="OrthoDB" id="3970464at2759"/>
<dbReference type="GO" id="GO:0030976">
    <property type="term" value="F:thiamine pyrophosphate binding"/>
    <property type="evidence" value="ECO:0007669"/>
    <property type="project" value="InterPro"/>
</dbReference>
<comment type="cofactor">
    <cofactor evidence="2">
        <name>thiamine diphosphate</name>
        <dbReference type="ChEBI" id="CHEBI:58937"/>
    </cofactor>
</comment>
<protein>
    <recommendedName>
        <fullName evidence="5">Pyruvate decarboxylase</fullName>
        <ecNumber evidence="4">4.1.1.1</ecNumber>
    </recommendedName>
</protein>
<evidence type="ECO:0000256" key="6">
    <source>
        <dbReference type="ARBA" id="ARBA00022723"/>
    </source>
</evidence>
<keyword evidence="6 12" id="KW-0479">Metal-binding</keyword>
<dbReference type="SUPFAM" id="SSF52467">
    <property type="entry name" value="DHS-like NAD/FAD-binding domain"/>
    <property type="match status" value="1"/>
</dbReference>
<dbReference type="AlphaFoldDB" id="A0A6G1FRR8"/>
<dbReference type="Gene3D" id="3.40.50.970">
    <property type="match status" value="2"/>
</dbReference>
<dbReference type="InterPro" id="IPR047214">
    <property type="entry name" value="TPP_PDC_IPDC"/>
</dbReference>
<reference evidence="17 19" key="1">
    <citation type="submission" date="2020-01" db="EMBL/GenBank/DDBJ databases">
        <authorList>
            <consortium name="DOE Joint Genome Institute"/>
            <person name="Haridas S."/>
            <person name="Albert R."/>
            <person name="Binder M."/>
            <person name="Bloem J."/>
            <person name="Labutti K."/>
            <person name="Salamov A."/>
            <person name="Andreopoulos B."/>
            <person name="Baker S.E."/>
            <person name="Barry K."/>
            <person name="Bills G."/>
            <person name="Bluhm B.H."/>
            <person name="Cannon C."/>
            <person name="Castanera R."/>
            <person name="Culley D.E."/>
            <person name="Daum C."/>
            <person name="Ezra D."/>
            <person name="Gonzalez J.B."/>
            <person name="Henrissat B."/>
            <person name="Kuo A."/>
            <person name="Liang C."/>
            <person name="Lipzen A."/>
            <person name="Lutzoni F."/>
            <person name="Magnuson J."/>
            <person name="Mondo S."/>
            <person name="Nolan M."/>
            <person name="Ohm R."/>
            <person name="Pangilinan J."/>
            <person name="Park H.-J."/>
            <person name="Ramirez L."/>
            <person name="Alfaro M."/>
            <person name="Sun H."/>
            <person name="Tritt A."/>
            <person name="Yoshinaga Y."/>
            <person name="Zwiers L.-H."/>
            <person name="Turgeon B.G."/>
            <person name="Goodwin S.B."/>
            <person name="Spatafora J.W."/>
            <person name="Crous P.W."/>
            <person name="Grigoriev I.V."/>
        </authorList>
    </citation>
    <scope>NUCLEOTIDE SEQUENCE</scope>
    <source>
        <strain evidence="17 19">CBS 781.70</strain>
    </source>
</reference>
<comment type="similarity">
    <text evidence="3 13">Belongs to the TPP enzyme family.</text>
</comment>
<organism evidence="17">
    <name type="scientific">Eremomyces bilateralis CBS 781.70</name>
    <dbReference type="NCBI Taxonomy" id="1392243"/>
    <lineage>
        <taxon>Eukaryota</taxon>
        <taxon>Fungi</taxon>
        <taxon>Dikarya</taxon>
        <taxon>Ascomycota</taxon>
        <taxon>Pezizomycotina</taxon>
        <taxon>Dothideomycetes</taxon>
        <taxon>Dothideomycetes incertae sedis</taxon>
        <taxon>Eremomycetales</taxon>
        <taxon>Eremomycetaceae</taxon>
        <taxon>Eremomyces</taxon>
    </lineage>
</organism>
<dbReference type="Gene3D" id="3.40.50.1220">
    <property type="entry name" value="TPP-binding domain"/>
    <property type="match status" value="1"/>
</dbReference>
<dbReference type="InterPro" id="IPR029061">
    <property type="entry name" value="THDP-binding"/>
</dbReference>
<name>A0A6G1FRR8_9PEZI</name>
<dbReference type="GO" id="GO:0000949">
    <property type="term" value="P:aromatic amino acid family catabolic process to alcohol via Ehrlich pathway"/>
    <property type="evidence" value="ECO:0007669"/>
    <property type="project" value="TreeGrafter"/>
</dbReference>
<dbReference type="GeneID" id="54415037"/>
<dbReference type="GO" id="GO:0005634">
    <property type="term" value="C:nucleus"/>
    <property type="evidence" value="ECO:0007669"/>
    <property type="project" value="TreeGrafter"/>
</dbReference>
<dbReference type="GO" id="GO:0004737">
    <property type="term" value="F:pyruvate decarboxylase activity"/>
    <property type="evidence" value="ECO:0007669"/>
    <property type="project" value="UniProtKB-EC"/>
</dbReference>
<evidence type="ECO:0000256" key="5">
    <source>
        <dbReference type="ARBA" id="ARBA00014422"/>
    </source>
</evidence>
<evidence type="ECO:0000256" key="2">
    <source>
        <dbReference type="ARBA" id="ARBA00001964"/>
    </source>
</evidence>
<dbReference type="Pfam" id="PF00205">
    <property type="entry name" value="TPP_enzyme_M"/>
    <property type="match status" value="1"/>
</dbReference>
<evidence type="ECO:0000259" key="16">
    <source>
        <dbReference type="Pfam" id="PF02776"/>
    </source>
</evidence>
<dbReference type="FunFam" id="3.40.50.970:FF:000024">
    <property type="entry name" value="Pyruvate decarboxylase isozyme"/>
    <property type="match status" value="1"/>
</dbReference>
<evidence type="ECO:0000256" key="8">
    <source>
        <dbReference type="ARBA" id="ARBA00022842"/>
    </source>
</evidence>
<evidence type="ECO:0000259" key="15">
    <source>
        <dbReference type="Pfam" id="PF02775"/>
    </source>
</evidence>
<evidence type="ECO:0000256" key="1">
    <source>
        <dbReference type="ARBA" id="ARBA00001041"/>
    </source>
</evidence>
<dbReference type="InterPro" id="IPR012001">
    <property type="entry name" value="Thiamin_PyroP_enz_TPP-bd_dom"/>
</dbReference>